<dbReference type="Proteomes" id="UP000642125">
    <property type="component" value="Unassembled WGS sequence"/>
</dbReference>
<evidence type="ECO:0000256" key="9">
    <source>
        <dbReference type="SAM" id="Phobius"/>
    </source>
</evidence>
<feature type="transmembrane region" description="Helical" evidence="9">
    <location>
        <begin position="121"/>
        <end position="141"/>
    </location>
</feature>
<dbReference type="InterPro" id="IPR000060">
    <property type="entry name" value="BCCT_transptr"/>
</dbReference>
<evidence type="ECO:0000256" key="2">
    <source>
        <dbReference type="ARBA" id="ARBA00005658"/>
    </source>
</evidence>
<keyword evidence="5 9" id="KW-0812">Transmembrane</keyword>
<proteinExistence type="inferred from homology"/>
<keyword evidence="6 9" id="KW-1133">Transmembrane helix</keyword>
<feature type="transmembrane region" description="Helical" evidence="9">
    <location>
        <begin position="437"/>
        <end position="467"/>
    </location>
</feature>
<reference evidence="10" key="1">
    <citation type="submission" date="2021-01" db="EMBL/GenBank/DDBJ databases">
        <title>Whole genome shotgun sequence of Cellulomonas pakistanensis NBRC 110800.</title>
        <authorList>
            <person name="Komaki H."/>
            <person name="Tamura T."/>
        </authorList>
    </citation>
    <scope>NUCLEOTIDE SEQUENCE</scope>
    <source>
        <strain evidence="10">NBRC 110800</strain>
    </source>
</reference>
<evidence type="ECO:0000256" key="3">
    <source>
        <dbReference type="ARBA" id="ARBA00022448"/>
    </source>
</evidence>
<feature type="transmembrane region" description="Helical" evidence="9">
    <location>
        <begin position="292"/>
        <end position="312"/>
    </location>
</feature>
<dbReference type="Pfam" id="PF02028">
    <property type="entry name" value="BCCT"/>
    <property type="match status" value="1"/>
</dbReference>
<comment type="similarity">
    <text evidence="2">Belongs to the BCCT transporter (TC 2.A.15) family.</text>
</comment>
<name>A0A919U783_9CELL</name>
<dbReference type="AlphaFoldDB" id="A0A919U783"/>
<sequence length="582" mass="62131">MVGALPPTAERTPVATPTTETPTDERAPRPGAGRGPWGTSRAVFWGSVAVVAAVSGFTILFPDTANDVIGSVQSNVVSGFGWYYVALVAGFVAFAIWLGVGRWGDITLGKDDDEPEYPLGSWFAMLFATGMGIGLVFWGVAEPLSHYANPKPGVTGTPEQLAQQAMSQTYLHWGLSAWAIYVVVGLSIAYTVHRKGRPVSIRWSLEPLLGDRVRGRIGDAVDVTAVVGTVFGVATSLGLGVLQITAGLDHTGIATSSTTLQVVLILVITAIATLSVVSGLDKGLKWLSNINVSMAGVLLVLVLVLGPTLFLLREFVQSIGTYLSQVIPLMFNVSAYAGAEGEAWQASWTTFYWGWWISWSPFVGVFIARISRGRTVRQFVGGVLLVPTIVCFLWFSVLGGSALHRELFGQGGLVGPDGEVVPENALFDLLAGLPGGAVLSIGAIILVALFFITSADSGALVVSMLAAGGDPHPRTPLRVVWAGLGGVLAIALLLAGGLTALQTAAILIALPFSVVMIGMVISTSRALHAEHTAFLRAERRQLRAQIDEQVSRQLSRQVDRHVDRRFEERLTRWRRSRERGGK</sequence>
<feature type="transmembrane region" description="Helical" evidence="9">
    <location>
        <begin position="382"/>
        <end position="403"/>
    </location>
</feature>
<feature type="region of interest" description="Disordered" evidence="8">
    <location>
        <begin position="1"/>
        <end position="35"/>
    </location>
</feature>
<feature type="compositionally biased region" description="Low complexity" evidence="8">
    <location>
        <begin position="1"/>
        <end position="21"/>
    </location>
</feature>
<dbReference type="GO" id="GO:0022857">
    <property type="term" value="F:transmembrane transporter activity"/>
    <property type="evidence" value="ECO:0007669"/>
    <property type="project" value="InterPro"/>
</dbReference>
<feature type="transmembrane region" description="Helical" evidence="9">
    <location>
        <begin position="351"/>
        <end position="370"/>
    </location>
</feature>
<protein>
    <submittedName>
        <fullName evidence="10">Choline transporter</fullName>
    </submittedName>
</protein>
<gene>
    <name evidence="10" type="ORF">Cpa01nite_31600</name>
</gene>
<evidence type="ECO:0000313" key="10">
    <source>
        <dbReference type="EMBL" id="GIG37779.1"/>
    </source>
</evidence>
<keyword evidence="7 9" id="KW-0472">Membrane</keyword>
<keyword evidence="3" id="KW-0813">Transport</keyword>
<feature type="transmembrane region" description="Helical" evidence="9">
    <location>
        <begin position="262"/>
        <end position="280"/>
    </location>
</feature>
<feature type="transmembrane region" description="Helical" evidence="9">
    <location>
        <begin position="42"/>
        <end position="61"/>
    </location>
</feature>
<dbReference type="NCBIfam" id="TIGR00842">
    <property type="entry name" value="bcct"/>
    <property type="match status" value="1"/>
</dbReference>
<feature type="transmembrane region" description="Helical" evidence="9">
    <location>
        <begin position="504"/>
        <end position="521"/>
    </location>
</feature>
<keyword evidence="4" id="KW-1003">Cell membrane</keyword>
<dbReference type="PANTHER" id="PTHR30047">
    <property type="entry name" value="HIGH-AFFINITY CHOLINE TRANSPORT PROTEIN-RELATED"/>
    <property type="match status" value="1"/>
</dbReference>
<evidence type="ECO:0000313" key="11">
    <source>
        <dbReference type="Proteomes" id="UP000642125"/>
    </source>
</evidence>
<evidence type="ECO:0000256" key="7">
    <source>
        <dbReference type="ARBA" id="ARBA00023136"/>
    </source>
</evidence>
<evidence type="ECO:0000256" key="8">
    <source>
        <dbReference type="SAM" id="MobiDB-lite"/>
    </source>
</evidence>
<accession>A0A919U783</accession>
<keyword evidence="11" id="KW-1185">Reference proteome</keyword>
<comment type="subcellular location">
    <subcellularLocation>
        <location evidence="1">Cell membrane</location>
        <topology evidence="1">Multi-pass membrane protein</topology>
    </subcellularLocation>
</comment>
<feature type="transmembrane region" description="Helical" evidence="9">
    <location>
        <begin position="81"/>
        <end position="100"/>
    </location>
</feature>
<dbReference type="GO" id="GO:0005886">
    <property type="term" value="C:plasma membrane"/>
    <property type="evidence" value="ECO:0007669"/>
    <property type="project" value="UniProtKB-SubCell"/>
</dbReference>
<evidence type="ECO:0000256" key="5">
    <source>
        <dbReference type="ARBA" id="ARBA00022692"/>
    </source>
</evidence>
<organism evidence="10 11">
    <name type="scientific">Cellulomonas pakistanensis</name>
    <dbReference type="NCBI Taxonomy" id="992287"/>
    <lineage>
        <taxon>Bacteria</taxon>
        <taxon>Bacillati</taxon>
        <taxon>Actinomycetota</taxon>
        <taxon>Actinomycetes</taxon>
        <taxon>Micrococcales</taxon>
        <taxon>Cellulomonadaceae</taxon>
        <taxon>Cellulomonas</taxon>
    </lineage>
</organism>
<evidence type="ECO:0000256" key="4">
    <source>
        <dbReference type="ARBA" id="ARBA00022475"/>
    </source>
</evidence>
<feature type="transmembrane region" description="Helical" evidence="9">
    <location>
        <begin position="479"/>
        <end position="498"/>
    </location>
</feature>
<evidence type="ECO:0000256" key="1">
    <source>
        <dbReference type="ARBA" id="ARBA00004651"/>
    </source>
</evidence>
<comment type="caution">
    <text evidence="10">The sequence shown here is derived from an EMBL/GenBank/DDBJ whole genome shotgun (WGS) entry which is preliminary data.</text>
</comment>
<feature type="transmembrane region" description="Helical" evidence="9">
    <location>
        <begin position="170"/>
        <end position="192"/>
    </location>
</feature>
<dbReference type="EMBL" id="BONO01000028">
    <property type="protein sequence ID" value="GIG37779.1"/>
    <property type="molecule type" value="Genomic_DNA"/>
</dbReference>
<dbReference type="PANTHER" id="PTHR30047:SF7">
    <property type="entry name" value="HIGH-AFFINITY CHOLINE TRANSPORT PROTEIN"/>
    <property type="match status" value="1"/>
</dbReference>
<evidence type="ECO:0000256" key="6">
    <source>
        <dbReference type="ARBA" id="ARBA00022989"/>
    </source>
</evidence>